<proteinExistence type="predicted"/>
<evidence type="ECO:0000313" key="2">
    <source>
        <dbReference type="Proteomes" id="UP000789860"/>
    </source>
</evidence>
<organism evidence="1 2">
    <name type="scientific">Scutellospora calospora</name>
    <dbReference type="NCBI Taxonomy" id="85575"/>
    <lineage>
        <taxon>Eukaryota</taxon>
        <taxon>Fungi</taxon>
        <taxon>Fungi incertae sedis</taxon>
        <taxon>Mucoromycota</taxon>
        <taxon>Glomeromycotina</taxon>
        <taxon>Glomeromycetes</taxon>
        <taxon>Diversisporales</taxon>
        <taxon>Gigasporaceae</taxon>
        <taxon>Scutellospora</taxon>
    </lineage>
</organism>
<sequence>VMHAIQHHYGETAIRGKFQEYVQRFVRLTALYEVETFGSTKIGMMPDDTDYPKILGTGLAFQDENSRLREVAANVNRIEGWRQTISYKYYQLDFQNYLKTRNIKSFDVHHQVSKLKMLRNMSEQEVETLYKAFVNSISTDEQIIEFLSFLPQNQGGLFPIGLGLFDSLKSVRDNTIELFNRLNNHATGSKFIQSLNCFQKLAYERQLNQRRERQQQLEFANKLAQSNDSNDEGMES</sequence>
<evidence type="ECO:0000313" key="1">
    <source>
        <dbReference type="EMBL" id="CAG8662950.1"/>
    </source>
</evidence>
<protein>
    <submittedName>
        <fullName evidence="1">2218_t:CDS:1</fullName>
    </submittedName>
</protein>
<dbReference type="EMBL" id="CAJVPM010026669">
    <property type="protein sequence ID" value="CAG8662950.1"/>
    <property type="molecule type" value="Genomic_DNA"/>
</dbReference>
<gene>
    <name evidence="1" type="ORF">SCALOS_LOCUS9096</name>
</gene>
<keyword evidence="2" id="KW-1185">Reference proteome</keyword>
<dbReference type="Proteomes" id="UP000789860">
    <property type="component" value="Unassembled WGS sequence"/>
</dbReference>
<accession>A0ACA9NLL2</accession>
<comment type="caution">
    <text evidence="1">The sequence shown here is derived from an EMBL/GenBank/DDBJ whole genome shotgun (WGS) entry which is preliminary data.</text>
</comment>
<feature type="non-terminal residue" evidence="1">
    <location>
        <position position="1"/>
    </location>
</feature>
<name>A0ACA9NLL2_9GLOM</name>
<reference evidence="1" key="1">
    <citation type="submission" date="2021-06" db="EMBL/GenBank/DDBJ databases">
        <authorList>
            <person name="Kallberg Y."/>
            <person name="Tangrot J."/>
            <person name="Rosling A."/>
        </authorList>
    </citation>
    <scope>NUCLEOTIDE SEQUENCE</scope>
    <source>
        <strain evidence="1">AU212A</strain>
    </source>
</reference>